<organism evidence="2 3">
    <name type="scientific">Corallococcus interemptor</name>
    <dbReference type="NCBI Taxonomy" id="2316720"/>
    <lineage>
        <taxon>Bacteria</taxon>
        <taxon>Pseudomonadati</taxon>
        <taxon>Myxococcota</taxon>
        <taxon>Myxococcia</taxon>
        <taxon>Myxococcales</taxon>
        <taxon>Cystobacterineae</taxon>
        <taxon>Myxococcaceae</taxon>
        <taxon>Corallococcus</taxon>
    </lineage>
</organism>
<feature type="signal peptide" evidence="1">
    <location>
        <begin position="1"/>
        <end position="29"/>
    </location>
</feature>
<proteinExistence type="predicted"/>
<evidence type="ECO:0000313" key="2">
    <source>
        <dbReference type="EMBL" id="RKH71831.1"/>
    </source>
</evidence>
<evidence type="ECO:0000256" key="1">
    <source>
        <dbReference type="SAM" id="SignalP"/>
    </source>
</evidence>
<dbReference type="EMBL" id="RAWM01000012">
    <property type="protein sequence ID" value="RKH71831.1"/>
    <property type="molecule type" value="Genomic_DNA"/>
</dbReference>
<protein>
    <submittedName>
        <fullName evidence="2">Uncharacterized protein</fullName>
    </submittedName>
</protein>
<dbReference type="RefSeq" id="WP_120552437.1">
    <property type="nucleotide sequence ID" value="NZ_RAWM01000012.1"/>
</dbReference>
<comment type="caution">
    <text evidence="2">The sequence shown here is derived from an EMBL/GenBank/DDBJ whole genome shotgun (WGS) entry which is preliminary data.</text>
</comment>
<keyword evidence="3" id="KW-1185">Reference proteome</keyword>
<sequence length="172" mass="16749">MTSGRFAPIAAAATAVVSGAFLMLGPAGCDEGAPVDCGDTCPPVEGTYPLAFPGDAGLPSECVNLNVVAPANGDPLVIQHTDGGIITGTLTGVALTGQLYASGALILSGSPIPSSDGGVSSFLSLTATFAGGPADGGGVGSLSGTFTGNYSRIQGTSALRCNVARPFTATRQ</sequence>
<evidence type="ECO:0000313" key="3">
    <source>
        <dbReference type="Proteomes" id="UP000282656"/>
    </source>
</evidence>
<dbReference type="AlphaFoldDB" id="A0A3A8QVK4"/>
<reference evidence="3" key="1">
    <citation type="submission" date="2018-09" db="EMBL/GenBank/DDBJ databases">
        <authorList>
            <person name="Livingstone P.G."/>
            <person name="Whitworth D.E."/>
        </authorList>
    </citation>
    <scope>NUCLEOTIDE SEQUENCE [LARGE SCALE GENOMIC DNA]</scope>
    <source>
        <strain evidence="3">AB047A</strain>
    </source>
</reference>
<accession>A0A3A8QVK4</accession>
<keyword evidence="1" id="KW-0732">Signal</keyword>
<gene>
    <name evidence="2" type="ORF">D7X96_06785</name>
</gene>
<dbReference type="OrthoDB" id="5382704at2"/>
<feature type="chain" id="PRO_5017275759" evidence="1">
    <location>
        <begin position="30"/>
        <end position="172"/>
    </location>
</feature>
<name>A0A3A8QVK4_9BACT</name>
<dbReference type="Proteomes" id="UP000282656">
    <property type="component" value="Unassembled WGS sequence"/>
</dbReference>